<accession>A0A9P9BW38</accession>
<evidence type="ECO:0000313" key="2">
    <source>
        <dbReference type="Proteomes" id="UP000756346"/>
    </source>
</evidence>
<sequence>MYFNYLGPDNGAIRFRDPDFGLHLQPRSPGPAGSELRHEMRGIHRNLSVSSFMGASLDNYERTPVAKVESTTAGPWSTTYSVFSLQDGKLVHGTWHKGSPQPHPPQRRKKRVDLLDQPSIFIVFHVESASLPTDKSSKCYPKQTTRLTNIISSR</sequence>
<gene>
    <name evidence="1" type="ORF">B0I36DRAFT_311842</name>
</gene>
<protein>
    <submittedName>
        <fullName evidence="1">Uncharacterized protein</fullName>
    </submittedName>
</protein>
<dbReference type="AlphaFoldDB" id="A0A9P9BW38"/>
<reference evidence="1" key="1">
    <citation type="journal article" date="2021" name="Nat. Commun.">
        <title>Genetic determinants of endophytism in the Arabidopsis root mycobiome.</title>
        <authorList>
            <person name="Mesny F."/>
            <person name="Miyauchi S."/>
            <person name="Thiergart T."/>
            <person name="Pickel B."/>
            <person name="Atanasova L."/>
            <person name="Karlsson M."/>
            <person name="Huettel B."/>
            <person name="Barry K.W."/>
            <person name="Haridas S."/>
            <person name="Chen C."/>
            <person name="Bauer D."/>
            <person name="Andreopoulos W."/>
            <person name="Pangilinan J."/>
            <person name="LaButti K."/>
            <person name="Riley R."/>
            <person name="Lipzen A."/>
            <person name="Clum A."/>
            <person name="Drula E."/>
            <person name="Henrissat B."/>
            <person name="Kohler A."/>
            <person name="Grigoriev I.V."/>
            <person name="Martin F.M."/>
            <person name="Hacquard S."/>
        </authorList>
    </citation>
    <scope>NUCLEOTIDE SEQUENCE</scope>
    <source>
        <strain evidence="1">MPI-CAGE-CH-0230</strain>
    </source>
</reference>
<evidence type="ECO:0000313" key="1">
    <source>
        <dbReference type="EMBL" id="KAH7040963.1"/>
    </source>
</evidence>
<organism evidence="1 2">
    <name type="scientific">Microdochium trichocladiopsis</name>
    <dbReference type="NCBI Taxonomy" id="1682393"/>
    <lineage>
        <taxon>Eukaryota</taxon>
        <taxon>Fungi</taxon>
        <taxon>Dikarya</taxon>
        <taxon>Ascomycota</taxon>
        <taxon>Pezizomycotina</taxon>
        <taxon>Sordariomycetes</taxon>
        <taxon>Xylariomycetidae</taxon>
        <taxon>Xylariales</taxon>
        <taxon>Microdochiaceae</taxon>
        <taxon>Microdochium</taxon>
    </lineage>
</organism>
<comment type="caution">
    <text evidence="1">The sequence shown here is derived from an EMBL/GenBank/DDBJ whole genome shotgun (WGS) entry which is preliminary data.</text>
</comment>
<dbReference type="Proteomes" id="UP000756346">
    <property type="component" value="Unassembled WGS sequence"/>
</dbReference>
<proteinExistence type="predicted"/>
<dbReference type="RefSeq" id="XP_046019018.1">
    <property type="nucleotide sequence ID" value="XM_046152421.1"/>
</dbReference>
<dbReference type="EMBL" id="JAGTJQ010000001">
    <property type="protein sequence ID" value="KAH7040963.1"/>
    <property type="molecule type" value="Genomic_DNA"/>
</dbReference>
<keyword evidence="2" id="KW-1185">Reference proteome</keyword>
<name>A0A9P9BW38_9PEZI</name>
<dbReference type="GeneID" id="70181967"/>